<evidence type="ECO:0000259" key="14">
    <source>
        <dbReference type="Pfam" id="PF20423"/>
    </source>
</evidence>
<name>A0A248LFH5_9NEIS</name>
<gene>
    <name evidence="11" type="primary">aceK</name>
    <name evidence="15" type="ORF">LHGZ1_0388</name>
</gene>
<sequence>MTDKNNPNCKRSARAHGRTEGMMGIPEENNPVAREIAQALLDGFNKHYGLFRACSARAKTFFETGDWQAMQQAIRDRIQFYDDRVQETILRLRHEFHAELLDDDIWAQTKFNYIGLLTNHRQPELAETFFNSVFCRVLHRDYFNNDFIFVRPAISTEYIEADPPTYRSYYPAELGLLATIRRIVKSFGWQRPFAHLSRDLLHVLRMAKAFHGGTWPKAEANFQIQVLNSAFYRNKTAYVFGRVLNGGQVWPFAIPVRHDAGGRLYLDTVLLETWRIGVLFSFSRAYFLVDMEVPSGYVQFLRSILPTKTRAELYTMLGLAKQGKNIFYRDFIHHLQHSQDTFVIAPGIRGLVMLVFVLPSFPYVFKIIKDVFGTTKDIDRATVQQKYLLVKQHDRVGRMADTLEFSNVGFPASRFDPALLAEIRELAPSMLEEEGDNIIIRHLYIERRMKPLNMYLDEATPEQKAHAVQEFGNAIKDLATANIFPGDMLFKNFGVTRYGRVIFYDYDEIEYMTDCNFREIPEAPTPELEMAAEPWYPVARNDVFPEEFARFLLGDPDVRREFLKHHRDLLSPQFWRNKQTRIRAGILDDFFPYPESLRFSNQPWYRLPRQTAPVMA</sequence>
<dbReference type="GO" id="GO:0005737">
    <property type="term" value="C:cytoplasm"/>
    <property type="evidence" value="ECO:0007669"/>
    <property type="project" value="UniProtKB-SubCell"/>
</dbReference>
<dbReference type="PANTHER" id="PTHR39559">
    <property type="match status" value="1"/>
</dbReference>
<dbReference type="EMBL" id="CP022115">
    <property type="protein sequence ID" value="ASJ23219.1"/>
    <property type="molecule type" value="Genomic_DNA"/>
</dbReference>
<evidence type="ECO:0000256" key="3">
    <source>
        <dbReference type="ARBA" id="ARBA00022527"/>
    </source>
</evidence>
<keyword evidence="4 11" id="KW-0816">Tricarboxylic acid cycle</keyword>
<dbReference type="GO" id="GO:0006097">
    <property type="term" value="P:glyoxylate cycle"/>
    <property type="evidence" value="ECO:0007669"/>
    <property type="project" value="UniProtKB-UniRule"/>
</dbReference>
<proteinExistence type="inferred from homology"/>
<comment type="function">
    <text evidence="11">Bifunctional enzyme which can phosphorylate or dephosphorylate isocitrate dehydrogenase (IDH) on a specific serine residue. This is a regulatory mechanism which enables bacteria to bypass the Krebs cycle via the glyoxylate shunt in response to the source of carbon. When bacteria are grown on glucose, IDH is fully active and unphosphorylated, but when grown on acetate or ethanol, the activity of IDH declines drastically concomitant with its phosphorylation.</text>
</comment>
<dbReference type="Pfam" id="PF20423">
    <property type="entry name" value="AceK_regulatory"/>
    <property type="match status" value="1"/>
</dbReference>
<evidence type="ECO:0000256" key="10">
    <source>
        <dbReference type="ARBA" id="ARBA00022912"/>
    </source>
</evidence>
<feature type="active site" evidence="11">
    <location>
        <position position="401"/>
    </location>
</feature>
<organism evidence="15 16">
    <name type="scientific">Laribacter hongkongensis</name>
    <dbReference type="NCBI Taxonomy" id="168471"/>
    <lineage>
        <taxon>Bacteria</taxon>
        <taxon>Pseudomonadati</taxon>
        <taxon>Pseudomonadota</taxon>
        <taxon>Betaproteobacteria</taxon>
        <taxon>Neisseriales</taxon>
        <taxon>Aquaspirillaceae</taxon>
        <taxon>Laribacter</taxon>
    </lineage>
</organism>
<keyword evidence="6 11" id="KW-0547">Nucleotide-binding</keyword>
<keyword evidence="1 11" id="KW-0329">Glyoxylate bypass</keyword>
<keyword evidence="10 11" id="KW-0904">Protein phosphatase</keyword>
<evidence type="ECO:0000256" key="4">
    <source>
        <dbReference type="ARBA" id="ARBA00022532"/>
    </source>
</evidence>
<feature type="domain" description="Isocitrate dehydrogenase kinase/phosphatase (AceK) regulatory" evidence="14">
    <location>
        <begin position="37"/>
        <end position="339"/>
    </location>
</feature>
<comment type="similarity">
    <text evidence="11">Belongs to the AceK family.</text>
</comment>
<dbReference type="InterPro" id="IPR010452">
    <property type="entry name" value="Isocitrate_DH_AceK"/>
</dbReference>
<evidence type="ECO:0000259" key="13">
    <source>
        <dbReference type="Pfam" id="PF06315"/>
    </source>
</evidence>
<evidence type="ECO:0000256" key="7">
    <source>
        <dbReference type="ARBA" id="ARBA00022777"/>
    </source>
</evidence>
<comment type="catalytic activity">
    <reaction evidence="11">
        <text>L-seryl-[isocitrate dehydrogenase] + ATP = O-phospho-L-seryl-[isocitrate dehydrogenase] + ADP + H(+)</text>
        <dbReference type="Rhea" id="RHEA:43540"/>
        <dbReference type="Rhea" id="RHEA-COMP:10605"/>
        <dbReference type="Rhea" id="RHEA-COMP:10606"/>
        <dbReference type="ChEBI" id="CHEBI:15378"/>
        <dbReference type="ChEBI" id="CHEBI:29999"/>
        <dbReference type="ChEBI" id="CHEBI:30616"/>
        <dbReference type="ChEBI" id="CHEBI:83421"/>
        <dbReference type="ChEBI" id="CHEBI:456216"/>
        <dbReference type="EC" id="2.7.11.5"/>
    </reaction>
</comment>
<feature type="region of interest" description="Disordered" evidence="12">
    <location>
        <begin position="1"/>
        <end position="24"/>
    </location>
</feature>
<keyword evidence="3 11" id="KW-0723">Serine/threonine-protein kinase</keyword>
<dbReference type="GO" id="GO:0006099">
    <property type="term" value="P:tricarboxylic acid cycle"/>
    <property type="evidence" value="ECO:0007669"/>
    <property type="project" value="UniProtKB-UniRule"/>
</dbReference>
<dbReference type="AlphaFoldDB" id="A0A248LFH5"/>
<dbReference type="EC" id="3.1.3.-" evidence="11"/>
<dbReference type="Pfam" id="PF06315">
    <property type="entry name" value="AceK_kinase"/>
    <property type="match status" value="1"/>
</dbReference>
<dbReference type="GO" id="GO:0005524">
    <property type="term" value="F:ATP binding"/>
    <property type="evidence" value="ECO:0007669"/>
    <property type="project" value="UniProtKB-UniRule"/>
</dbReference>
<evidence type="ECO:0000256" key="8">
    <source>
        <dbReference type="ARBA" id="ARBA00022801"/>
    </source>
</evidence>
<keyword evidence="8 11" id="KW-0378">Hydrolase</keyword>
<evidence type="ECO:0000256" key="12">
    <source>
        <dbReference type="SAM" id="MobiDB-lite"/>
    </source>
</evidence>
<evidence type="ECO:0000256" key="2">
    <source>
        <dbReference type="ARBA" id="ARBA00022490"/>
    </source>
</evidence>
<dbReference type="InterPro" id="IPR046855">
    <property type="entry name" value="AceK_kinase"/>
</dbReference>
<feature type="binding site" evidence="11">
    <location>
        <begin position="345"/>
        <end position="351"/>
    </location>
    <ligand>
        <name>ATP</name>
        <dbReference type="ChEBI" id="CHEBI:30616"/>
    </ligand>
</feature>
<dbReference type="EC" id="2.7.11.5" evidence="11"/>
<evidence type="ECO:0000313" key="15">
    <source>
        <dbReference type="EMBL" id="ASJ23219.1"/>
    </source>
</evidence>
<dbReference type="HAMAP" id="MF_00747">
    <property type="entry name" value="AceK"/>
    <property type="match status" value="1"/>
</dbReference>
<accession>A0A248LFH5</accession>
<feature type="domain" description="Isocitrate dehydrogenase kinase/phosphatase (AceK) kinase" evidence="13">
    <location>
        <begin position="340"/>
        <end position="595"/>
    </location>
</feature>
<dbReference type="GO" id="GO:0016208">
    <property type="term" value="F:AMP binding"/>
    <property type="evidence" value="ECO:0007669"/>
    <property type="project" value="TreeGrafter"/>
</dbReference>
<evidence type="ECO:0000256" key="1">
    <source>
        <dbReference type="ARBA" id="ARBA00022435"/>
    </source>
</evidence>
<dbReference type="InterPro" id="IPR046854">
    <property type="entry name" value="AceK_regulatory"/>
</dbReference>
<dbReference type="NCBIfam" id="NF002804">
    <property type="entry name" value="PRK02946.1"/>
    <property type="match status" value="1"/>
</dbReference>
<protein>
    <recommendedName>
        <fullName evidence="11">Isocitrate dehydrogenase kinase/phosphatase</fullName>
        <shortName evidence="11">IDH kinase/phosphatase</shortName>
        <shortName evidence="11">IDHK/P</shortName>
        <ecNumber evidence="11">2.7.11.5</ecNumber>
        <ecNumber evidence="11">3.1.3.-</ecNumber>
    </recommendedName>
</protein>
<feature type="binding site" evidence="11">
    <location>
        <position position="366"/>
    </location>
    <ligand>
        <name>ATP</name>
        <dbReference type="ChEBI" id="CHEBI:30616"/>
    </ligand>
</feature>
<dbReference type="GO" id="GO:0004721">
    <property type="term" value="F:phosphoprotein phosphatase activity"/>
    <property type="evidence" value="ECO:0007669"/>
    <property type="project" value="UniProtKB-KW"/>
</dbReference>
<evidence type="ECO:0000313" key="16">
    <source>
        <dbReference type="Proteomes" id="UP000197424"/>
    </source>
</evidence>
<evidence type="ECO:0000256" key="11">
    <source>
        <dbReference type="HAMAP-Rule" id="MF_00747"/>
    </source>
</evidence>
<dbReference type="PIRSF" id="PIRSF000719">
    <property type="entry name" value="AceK"/>
    <property type="match status" value="1"/>
</dbReference>
<dbReference type="GO" id="GO:0008772">
    <property type="term" value="F:[isocitrate dehydrogenase (NADP+)] kinase activity"/>
    <property type="evidence" value="ECO:0007669"/>
    <property type="project" value="UniProtKB-UniRule"/>
</dbReference>
<reference evidence="16" key="1">
    <citation type="submission" date="2017-06" db="EMBL/GenBank/DDBJ databases">
        <title>Whole genome sequence of Laribacter hongkongensis LHGZ1.</title>
        <authorList>
            <person name="Chen D."/>
            <person name="Wu H."/>
            <person name="Chen J."/>
        </authorList>
    </citation>
    <scope>NUCLEOTIDE SEQUENCE [LARGE SCALE GENOMIC DNA]</scope>
    <source>
        <strain evidence="16">LHGZ1</strain>
    </source>
</reference>
<keyword evidence="5 11" id="KW-0808">Transferase</keyword>
<keyword evidence="9 11" id="KW-0067">ATP-binding</keyword>
<comment type="subcellular location">
    <subcellularLocation>
        <location evidence="11">Cytoplasm</location>
    </subcellularLocation>
</comment>
<dbReference type="GO" id="GO:0006006">
    <property type="term" value="P:glucose metabolic process"/>
    <property type="evidence" value="ECO:0007669"/>
    <property type="project" value="InterPro"/>
</dbReference>
<evidence type="ECO:0000256" key="5">
    <source>
        <dbReference type="ARBA" id="ARBA00022679"/>
    </source>
</evidence>
<dbReference type="Proteomes" id="UP000197424">
    <property type="component" value="Chromosome"/>
</dbReference>
<keyword evidence="2 11" id="KW-0963">Cytoplasm</keyword>
<keyword evidence="7 11" id="KW-0418">Kinase</keyword>
<dbReference type="GO" id="GO:0004674">
    <property type="term" value="F:protein serine/threonine kinase activity"/>
    <property type="evidence" value="ECO:0007669"/>
    <property type="project" value="UniProtKB-KW"/>
</dbReference>
<evidence type="ECO:0000256" key="9">
    <source>
        <dbReference type="ARBA" id="ARBA00022840"/>
    </source>
</evidence>
<dbReference type="PANTHER" id="PTHR39559:SF1">
    <property type="entry name" value="ISOCITRATE DEHYDROGENASE KINASE_PHOSPHATASE"/>
    <property type="match status" value="1"/>
</dbReference>
<evidence type="ECO:0000256" key="6">
    <source>
        <dbReference type="ARBA" id="ARBA00022741"/>
    </source>
</evidence>